<keyword evidence="2" id="KW-1185">Reference proteome</keyword>
<accession>A0A914RYP5</accession>
<dbReference type="WBParaSite" id="PEQ_0001128201-mRNA-1">
    <property type="protein sequence ID" value="PEQ_0001128201-mRNA-1"/>
    <property type="gene ID" value="PEQ_0001128201"/>
</dbReference>
<reference evidence="3" key="1">
    <citation type="submission" date="2022-11" db="UniProtKB">
        <authorList>
            <consortium name="WormBaseParasite"/>
        </authorList>
    </citation>
    <scope>IDENTIFICATION</scope>
</reference>
<proteinExistence type="predicted"/>
<feature type="transmembrane region" description="Helical" evidence="1">
    <location>
        <begin position="6"/>
        <end position="24"/>
    </location>
</feature>
<organism evidence="2 3">
    <name type="scientific">Parascaris equorum</name>
    <name type="common">Equine roundworm</name>
    <dbReference type="NCBI Taxonomy" id="6256"/>
    <lineage>
        <taxon>Eukaryota</taxon>
        <taxon>Metazoa</taxon>
        <taxon>Ecdysozoa</taxon>
        <taxon>Nematoda</taxon>
        <taxon>Chromadorea</taxon>
        <taxon>Rhabditida</taxon>
        <taxon>Spirurina</taxon>
        <taxon>Ascaridomorpha</taxon>
        <taxon>Ascaridoidea</taxon>
        <taxon>Ascarididae</taxon>
        <taxon>Parascaris</taxon>
    </lineage>
</organism>
<evidence type="ECO:0000256" key="1">
    <source>
        <dbReference type="SAM" id="Phobius"/>
    </source>
</evidence>
<dbReference type="AlphaFoldDB" id="A0A914RYP5"/>
<name>A0A914RYP5_PAREQ</name>
<evidence type="ECO:0000313" key="2">
    <source>
        <dbReference type="Proteomes" id="UP000887564"/>
    </source>
</evidence>
<sequence length="31" mass="3624">MCGLELFPHCQLFIHLALGFIFVLRRCLKTC</sequence>
<keyword evidence="1" id="KW-1133">Transmembrane helix</keyword>
<keyword evidence="1" id="KW-0812">Transmembrane</keyword>
<protein>
    <submittedName>
        <fullName evidence="3">Uncharacterized protein</fullName>
    </submittedName>
</protein>
<dbReference type="Proteomes" id="UP000887564">
    <property type="component" value="Unplaced"/>
</dbReference>
<evidence type="ECO:0000313" key="3">
    <source>
        <dbReference type="WBParaSite" id="PEQ_0001128201-mRNA-1"/>
    </source>
</evidence>
<keyword evidence="1" id="KW-0472">Membrane</keyword>